<reference evidence="14 15" key="1">
    <citation type="submission" date="2023-11" db="EMBL/GenBank/DDBJ databases">
        <title>Dfirmibasis_genome.</title>
        <authorList>
            <person name="Edelbroek B."/>
            <person name="Kjellin J."/>
            <person name="Jerlstrom-Hultqvist J."/>
            <person name="Soderbom F."/>
        </authorList>
    </citation>
    <scope>NUCLEOTIDE SEQUENCE [LARGE SCALE GENOMIC DNA]</scope>
    <source>
        <strain evidence="14 15">TNS-C-14</strain>
    </source>
</reference>
<name>A0AAN7Z1A6_9MYCE</name>
<feature type="transmembrane region" description="Helical" evidence="11">
    <location>
        <begin position="904"/>
        <end position="921"/>
    </location>
</feature>
<comment type="similarity">
    <text evidence="2">Belongs to the ABC transporter superfamily. ABCC family. Conjugate transporter (TC 3.A.1.208) subfamily.</text>
</comment>
<proteinExistence type="inferred from homology"/>
<dbReference type="SUPFAM" id="SSF52540">
    <property type="entry name" value="P-loop containing nucleoside triphosphate hydrolases"/>
    <property type="match status" value="2"/>
</dbReference>
<evidence type="ECO:0000313" key="14">
    <source>
        <dbReference type="EMBL" id="KAK5584047.1"/>
    </source>
</evidence>
<feature type="transmembrane region" description="Helical" evidence="11">
    <location>
        <begin position="1009"/>
        <end position="1030"/>
    </location>
</feature>
<dbReference type="InterPro" id="IPR027417">
    <property type="entry name" value="P-loop_NTPase"/>
</dbReference>
<evidence type="ECO:0000259" key="13">
    <source>
        <dbReference type="PROSITE" id="PS50929"/>
    </source>
</evidence>
<dbReference type="CDD" id="cd18580">
    <property type="entry name" value="ABC_6TM_ABCC_D2"/>
    <property type="match status" value="1"/>
</dbReference>
<dbReference type="Proteomes" id="UP001344447">
    <property type="component" value="Unassembled WGS sequence"/>
</dbReference>
<dbReference type="FunFam" id="3.40.50.300:FF:002822">
    <property type="entry name" value="ABC transporter C family member 7"/>
    <property type="match status" value="1"/>
</dbReference>
<sequence length="1360" mass="155718">MIDKINKIKKKIKDKLSYSILKDEKIDYFNQPCPENKASLWSLLTFGWTQRMLMTGYFRGPIGMNDINDLPEDVKVQTTTPLLDNIDYNGSKWPLIKHIYTHFVTKNKKSIFIEITCAIFSILSPLCLKYFINYIQSDEEEKTFLVGLGFCVLLFVGTFSYTFSSQFLYWWGMRTSLHVRGALTQRIYEKMLRLSSSGGKKYNSGSIMNMISTDIGLFADFFWIAHLEIIIFPFQITALLALLCWIVGWSGLVGFGVMIISLPINTFFGSQMSKNLMLSLGFSDTRCNLTSEFINGIRFLKLYAWEKLFLDRIEEQRRLQLKYLYRRTIFSIFEKMLSQSTNAVVLVSTFAVYSIHNEITLSVAFTAITIFVNLRQPIMRLPEAIHNLLSLIPSAKRIESFFQLPEIQVQPFINYNNKTNNEDIIIDNGTFDWNQDENENENENEDHNITTTKKSKNQMKKRLIEKNEDDYNNDEDVNNDDNNINNYESYLLNKINFKAPAGKLTIICGVVGSGKSSLVNGLIGEIYRVNGKVNMPGKISFTTQQSFLISTSLRENILFGNTMDLERYKKVIEACCLTADLLQLSGKDLTEIGERGINLSGGQKQRISLARALYADSDCYILDEPLSAVDPEVATHLFNHCIQGMMKDKTRILVTHQLQFIPSADHIIVVDNGKLVQGTYQELKSNGIDFESIMKTKKLNIENQNNNDETNTNNNNEPILIEENEMKKSTSLIESSKLINIDEIISDRHDPNLIEKAKLLVKEDKSEGAIGLNVYKEYFSHGSSSFFFIATCIVYFFSQAIFQMTDFWLSAWSQHKIKDKSDSFYILYYVLFISIFIITLLIRYFMLAHVTFSASKNLHTSLLNAVGFAGCQFFDTNPSGRILNRFSKDIAEVDLLLYDLYSDVLYCGSTVIFAICVMIYISPLISIPFLLLVIVYNIIKSIYVASSRDMKRYESITRSPIFSLLQESYNGLITIRSYQQQKRFISMMQNHNNINLRLFYYSFSIHRWIGVRLELISALVVFLAAFFSLFNSNTGFSVLSVTTALSMCTYLNWAVRQFVELEVKMNSVERIKSYIHTPKEGNRYTIDFNHERDEEDDETMIKLDEKWPTKGEIEFKNVEIKYRPTADPSLKNLSFKINSNDHIGIVGRTGAGKSTVGISLFRMVECSKGSIFIDGIDISKIGLHELRSSLGIVPQDPFIFSGSIRLNIDPFNKYTDNEIWVALEKVKLKSTISSMPLKLETMIEEGGDGLSFGQKQLLCLSRTILKNSKVVLMDEATSGIDYVTSDLIKQTLLENFNDCTMLTIAHRLDTIIDSTKIAVVDKGELVEYDTPMNLINTKNSKFSKLVKYQTDFHKENEKNF</sequence>
<keyword evidence="9 11" id="KW-0472">Membrane</keyword>
<evidence type="ECO:0000256" key="6">
    <source>
        <dbReference type="ARBA" id="ARBA00022741"/>
    </source>
</evidence>
<dbReference type="InterPro" id="IPR017871">
    <property type="entry name" value="ABC_transporter-like_CS"/>
</dbReference>
<dbReference type="Gene3D" id="3.40.50.300">
    <property type="entry name" value="P-loop containing nucleotide triphosphate hydrolases"/>
    <property type="match status" value="2"/>
</dbReference>
<keyword evidence="5" id="KW-0677">Repeat</keyword>
<dbReference type="InterPro" id="IPR011527">
    <property type="entry name" value="ABC1_TM_dom"/>
</dbReference>
<dbReference type="Gene3D" id="1.20.1560.10">
    <property type="entry name" value="ABC transporter type 1, transmembrane domain"/>
    <property type="match status" value="2"/>
</dbReference>
<keyword evidence="3" id="KW-0813">Transport</keyword>
<dbReference type="InterPro" id="IPR044726">
    <property type="entry name" value="ABCC_6TM_D2"/>
</dbReference>
<dbReference type="PANTHER" id="PTHR24223:SF172">
    <property type="entry name" value="ABC TRANSPORTER C FAMILY MEMBER 1-RELATED"/>
    <property type="match status" value="1"/>
</dbReference>
<protein>
    <submittedName>
        <fullName evidence="14">Uncharacterized protein</fullName>
    </submittedName>
</protein>
<dbReference type="FunFam" id="1.20.1560.10:FF:000010">
    <property type="entry name" value="Multidrug resistance-associated ABC transporter"/>
    <property type="match status" value="1"/>
</dbReference>
<dbReference type="GO" id="GO:0005524">
    <property type="term" value="F:ATP binding"/>
    <property type="evidence" value="ECO:0007669"/>
    <property type="project" value="UniProtKB-KW"/>
</dbReference>
<feature type="transmembrane region" description="Helical" evidence="11">
    <location>
        <begin position="240"/>
        <end position="268"/>
    </location>
</feature>
<feature type="transmembrane region" description="Helical" evidence="11">
    <location>
        <begin position="786"/>
        <end position="805"/>
    </location>
</feature>
<feature type="transmembrane region" description="Helical" evidence="11">
    <location>
        <begin position="215"/>
        <end position="234"/>
    </location>
</feature>
<feature type="transmembrane region" description="Helical" evidence="11">
    <location>
        <begin position="111"/>
        <end position="132"/>
    </location>
</feature>
<feature type="domain" description="ABC transporter" evidence="12">
    <location>
        <begin position="477"/>
        <end position="696"/>
    </location>
</feature>
<dbReference type="CDD" id="cd03250">
    <property type="entry name" value="ABCC_MRP_domain1"/>
    <property type="match status" value="1"/>
</dbReference>
<dbReference type="CDD" id="cd03244">
    <property type="entry name" value="ABCC_MRP_domain2"/>
    <property type="match status" value="1"/>
</dbReference>
<evidence type="ECO:0000256" key="11">
    <source>
        <dbReference type="SAM" id="Phobius"/>
    </source>
</evidence>
<dbReference type="InterPro" id="IPR036640">
    <property type="entry name" value="ABC1_TM_sf"/>
</dbReference>
<dbReference type="SUPFAM" id="SSF90123">
    <property type="entry name" value="ABC transporter transmembrane region"/>
    <property type="match status" value="2"/>
</dbReference>
<evidence type="ECO:0000256" key="3">
    <source>
        <dbReference type="ARBA" id="ARBA00022448"/>
    </source>
</evidence>
<evidence type="ECO:0000256" key="5">
    <source>
        <dbReference type="ARBA" id="ARBA00022737"/>
    </source>
</evidence>
<evidence type="ECO:0000256" key="1">
    <source>
        <dbReference type="ARBA" id="ARBA00004141"/>
    </source>
</evidence>
<dbReference type="Pfam" id="PF00005">
    <property type="entry name" value="ABC_tran"/>
    <property type="match status" value="2"/>
</dbReference>
<keyword evidence="4 11" id="KW-0812">Transmembrane</keyword>
<dbReference type="InterPro" id="IPR044746">
    <property type="entry name" value="ABCC_6TM_D1"/>
</dbReference>
<feature type="transmembrane region" description="Helical" evidence="11">
    <location>
        <begin position="144"/>
        <end position="171"/>
    </location>
</feature>
<accession>A0AAN7Z1A6</accession>
<dbReference type="PROSITE" id="PS50893">
    <property type="entry name" value="ABC_TRANSPORTER_2"/>
    <property type="match status" value="2"/>
</dbReference>
<feature type="transmembrane region" description="Helical" evidence="11">
    <location>
        <begin position="927"/>
        <end position="945"/>
    </location>
</feature>
<feature type="compositionally biased region" description="Acidic residues" evidence="10">
    <location>
        <begin position="435"/>
        <end position="444"/>
    </location>
</feature>
<feature type="region of interest" description="Disordered" evidence="10">
    <location>
        <begin position="435"/>
        <end position="458"/>
    </location>
</feature>
<dbReference type="PROSITE" id="PS00211">
    <property type="entry name" value="ABC_TRANSPORTER_1"/>
    <property type="match status" value="2"/>
</dbReference>
<comment type="caution">
    <text evidence="14">The sequence shown here is derived from an EMBL/GenBank/DDBJ whole genome shotgun (WGS) entry which is preliminary data.</text>
</comment>
<dbReference type="InterPro" id="IPR003593">
    <property type="entry name" value="AAA+_ATPase"/>
</dbReference>
<keyword evidence="7" id="KW-0067">ATP-binding</keyword>
<feature type="domain" description="ABC transporter" evidence="12">
    <location>
        <begin position="1113"/>
        <end position="1347"/>
    </location>
</feature>
<evidence type="ECO:0000259" key="12">
    <source>
        <dbReference type="PROSITE" id="PS50893"/>
    </source>
</evidence>
<evidence type="ECO:0000256" key="8">
    <source>
        <dbReference type="ARBA" id="ARBA00022989"/>
    </source>
</evidence>
<keyword evidence="8 11" id="KW-1133">Transmembrane helix</keyword>
<dbReference type="GO" id="GO:0140359">
    <property type="term" value="F:ABC-type transporter activity"/>
    <property type="evidence" value="ECO:0007669"/>
    <property type="project" value="InterPro"/>
</dbReference>
<dbReference type="FunFam" id="1.20.1560.10:FF:000080">
    <property type="entry name" value="ABC transporter C family member 1"/>
    <property type="match status" value="1"/>
</dbReference>
<dbReference type="PANTHER" id="PTHR24223">
    <property type="entry name" value="ATP-BINDING CASSETTE SUB-FAMILY C"/>
    <property type="match status" value="1"/>
</dbReference>
<evidence type="ECO:0000256" key="2">
    <source>
        <dbReference type="ARBA" id="ARBA00009726"/>
    </source>
</evidence>
<feature type="transmembrane region" description="Helical" evidence="11">
    <location>
        <begin position="825"/>
        <end position="846"/>
    </location>
</feature>
<dbReference type="FunFam" id="3.40.50.300:FF:000610">
    <property type="entry name" value="Multidrug resistance-associated ABC transporter"/>
    <property type="match status" value="1"/>
</dbReference>
<dbReference type="InterPro" id="IPR003439">
    <property type="entry name" value="ABC_transporter-like_ATP-bd"/>
</dbReference>
<dbReference type="GO" id="GO:0031154">
    <property type="term" value="P:culmination involved in sorocarp development"/>
    <property type="evidence" value="ECO:0007669"/>
    <property type="project" value="UniProtKB-ARBA"/>
</dbReference>
<evidence type="ECO:0000313" key="15">
    <source>
        <dbReference type="Proteomes" id="UP001344447"/>
    </source>
</evidence>
<feature type="domain" description="ABC transmembrane type-1" evidence="13">
    <location>
        <begin position="118"/>
        <end position="390"/>
    </location>
</feature>
<dbReference type="GO" id="GO:0016887">
    <property type="term" value="F:ATP hydrolysis activity"/>
    <property type="evidence" value="ECO:0007669"/>
    <property type="project" value="InterPro"/>
</dbReference>
<evidence type="ECO:0000256" key="4">
    <source>
        <dbReference type="ARBA" id="ARBA00022692"/>
    </source>
</evidence>
<dbReference type="SMART" id="SM00382">
    <property type="entry name" value="AAA"/>
    <property type="match status" value="2"/>
</dbReference>
<evidence type="ECO:0000256" key="9">
    <source>
        <dbReference type="ARBA" id="ARBA00023136"/>
    </source>
</evidence>
<dbReference type="GO" id="GO:0016020">
    <property type="term" value="C:membrane"/>
    <property type="evidence" value="ECO:0007669"/>
    <property type="project" value="UniProtKB-SubCell"/>
</dbReference>
<dbReference type="PROSITE" id="PS50929">
    <property type="entry name" value="ABC_TM1F"/>
    <property type="match status" value="2"/>
</dbReference>
<comment type="subcellular location">
    <subcellularLocation>
        <location evidence="1">Membrane</location>
        <topology evidence="1">Multi-pass membrane protein</topology>
    </subcellularLocation>
</comment>
<dbReference type="Pfam" id="PF00664">
    <property type="entry name" value="ABC_membrane"/>
    <property type="match status" value="2"/>
</dbReference>
<keyword evidence="15" id="KW-1185">Reference proteome</keyword>
<gene>
    <name evidence="14" type="ORF">RB653_005654</name>
</gene>
<evidence type="ECO:0000256" key="10">
    <source>
        <dbReference type="SAM" id="MobiDB-lite"/>
    </source>
</evidence>
<dbReference type="EMBL" id="JAVFKY010000001">
    <property type="protein sequence ID" value="KAK5584047.1"/>
    <property type="molecule type" value="Genomic_DNA"/>
</dbReference>
<dbReference type="InterPro" id="IPR050173">
    <property type="entry name" value="ABC_transporter_C-like"/>
</dbReference>
<organism evidence="14 15">
    <name type="scientific">Dictyostelium firmibasis</name>
    <dbReference type="NCBI Taxonomy" id="79012"/>
    <lineage>
        <taxon>Eukaryota</taxon>
        <taxon>Amoebozoa</taxon>
        <taxon>Evosea</taxon>
        <taxon>Eumycetozoa</taxon>
        <taxon>Dictyostelia</taxon>
        <taxon>Dictyosteliales</taxon>
        <taxon>Dictyosteliaceae</taxon>
        <taxon>Dictyostelium</taxon>
    </lineage>
</organism>
<keyword evidence="6" id="KW-0547">Nucleotide-binding</keyword>
<feature type="domain" description="ABC transmembrane type-1" evidence="13">
    <location>
        <begin position="786"/>
        <end position="1061"/>
    </location>
</feature>
<evidence type="ECO:0000256" key="7">
    <source>
        <dbReference type="ARBA" id="ARBA00022840"/>
    </source>
</evidence>
<dbReference type="CDD" id="cd18579">
    <property type="entry name" value="ABC_6TM_ABCC_D1"/>
    <property type="match status" value="1"/>
</dbReference>